<gene>
    <name evidence="2" type="ORF">SAMN05216203_3277</name>
</gene>
<feature type="domain" description="GST N-terminal" evidence="1">
    <location>
        <begin position="10"/>
        <end position="80"/>
    </location>
</feature>
<name>A0A1I6JTK5_9GAMM</name>
<dbReference type="AlphaFoldDB" id="A0A1I6JTK5"/>
<protein>
    <submittedName>
        <fullName evidence="2">Glutathione S-transferase</fullName>
    </submittedName>
</protein>
<dbReference type="CDD" id="cd00299">
    <property type="entry name" value="GST_C_family"/>
    <property type="match status" value="1"/>
</dbReference>
<dbReference type="EMBL" id="FOYW01000003">
    <property type="protein sequence ID" value="SFR82248.1"/>
    <property type="molecule type" value="Genomic_DNA"/>
</dbReference>
<dbReference type="SUPFAM" id="SSF52833">
    <property type="entry name" value="Thioredoxin-like"/>
    <property type="match status" value="1"/>
</dbReference>
<reference evidence="3" key="1">
    <citation type="submission" date="2016-10" db="EMBL/GenBank/DDBJ databases">
        <authorList>
            <person name="Varghese N."/>
            <person name="Submissions S."/>
        </authorList>
    </citation>
    <scope>NUCLEOTIDE SEQUENCE [LARGE SCALE GENOMIC DNA]</scope>
    <source>
        <strain evidence="3">CGMCC 1.9167</strain>
    </source>
</reference>
<evidence type="ECO:0000313" key="3">
    <source>
        <dbReference type="Proteomes" id="UP000198644"/>
    </source>
</evidence>
<dbReference type="STRING" id="650891.SAMN05216203_3277"/>
<dbReference type="SUPFAM" id="SSF47616">
    <property type="entry name" value="GST C-terminal domain-like"/>
    <property type="match status" value="1"/>
</dbReference>
<keyword evidence="2" id="KW-0808">Transferase</keyword>
<dbReference type="InterPro" id="IPR004045">
    <property type="entry name" value="Glutathione_S-Trfase_N"/>
</dbReference>
<dbReference type="InterPro" id="IPR036282">
    <property type="entry name" value="Glutathione-S-Trfase_C_sf"/>
</dbReference>
<dbReference type="Proteomes" id="UP000198644">
    <property type="component" value="Unassembled WGS sequence"/>
</dbReference>
<sequence>MAEAESIQRLYGVPHSLYTGVARCYLRTQGIPYEELPTAHPDFQERILPVTRRSIIPVLETPEGDVIQDSLDIIDHFEARGVPYSAYPDSALQRVLAIIIQYYGSQSMLKHAMHYRWTYRTQQEEFLRDAFAAGAGEELADRIMSRMNSYLPRLGVTEHTVAEIEASYFQLLDTLNVHFRKHPYLFGGRPSVGDYGLIGPLFAHLGRDPVPCDIMKVRAPRVYRWVERMTAPGLDTPEFQGYGSEFLPGDEIPETLVPLLEQIADEIFPELTDKFVFLDDLIETHRPEDGQPVSDKPHQRYVGLVDTQFRGMPMQSGVEPYLVYILRRADQVLASVSQTEQQAVRAFLETYRLADALPGNRGYSVDRRNQIEVWER</sequence>
<dbReference type="RefSeq" id="WP_092015662.1">
    <property type="nucleotide sequence ID" value="NZ_FOYW01000003.1"/>
</dbReference>
<proteinExistence type="predicted"/>
<organism evidence="2 3">
    <name type="scientific">Marinobacter daqiaonensis</name>
    <dbReference type="NCBI Taxonomy" id="650891"/>
    <lineage>
        <taxon>Bacteria</taxon>
        <taxon>Pseudomonadati</taxon>
        <taxon>Pseudomonadota</taxon>
        <taxon>Gammaproteobacteria</taxon>
        <taxon>Pseudomonadales</taxon>
        <taxon>Marinobacteraceae</taxon>
        <taxon>Marinobacter</taxon>
    </lineage>
</organism>
<evidence type="ECO:0000313" key="2">
    <source>
        <dbReference type="EMBL" id="SFR82248.1"/>
    </source>
</evidence>
<dbReference type="InterPro" id="IPR036249">
    <property type="entry name" value="Thioredoxin-like_sf"/>
</dbReference>
<dbReference type="GO" id="GO:0016740">
    <property type="term" value="F:transferase activity"/>
    <property type="evidence" value="ECO:0007669"/>
    <property type="project" value="UniProtKB-KW"/>
</dbReference>
<keyword evidence="3" id="KW-1185">Reference proteome</keyword>
<evidence type="ECO:0000259" key="1">
    <source>
        <dbReference type="Pfam" id="PF13417"/>
    </source>
</evidence>
<dbReference type="OrthoDB" id="7054557at2"/>
<dbReference type="Gene3D" id="1.20.1050.10">
    <property type="match status" value="1"/>
</dbReference>
<dbReference type="Pfam" id="PF13410">
    <property type="entry name" value="GST_C_2"/>
    <property type="match status" value="1"/>
</dbReference>
<dbReference type="Pfam" id="PF13417">
    <property type="entry name" value="GST_N_3"/>
    <property type="match status" value="1"/>
</dbReference>
<dbReference type="Gene3D" id="3.40.30.10">
    <property type="entry name" value="Glutaredoxin"/>
    <property type="match status" value="1"/>
</dbReference>
<accession>A0A1I6JTK5</accession>